<sequence length="82" mass="8782">MVTAPDPLGPVVITARDIYDALIKLTDTVNKLVGQGSGHDDDIRDHEDRIRALERGRWPLPSLAALVSIAALVVAVVGITSR</sequence>
<comment type="caution">
    <text evidence="2">The sequence shown here is derived from an EMBL/GenBank/DDBJ whole genome shotgun (WGS) entry which is preliminary data.</text>
</comment>
<keyword evidence="3" id="KW-1185">Reference proteome</keyword>
<dbReference type="Proteomes" id="UP000248749">
    <property type="component" value="Unassembled WGS sequence"/>
</dbReference>
<gene>
    <name evidence="2" type="ORF">C1I99_13865</name>
</gene>
<proteinExistence type="predicted"/>
<evidence type="ECO:0000313" key="3">
    <source>
        <dbReference type="Proteomes" id="UP000248749"/>
    </source>
</evidence>
<dbReference type="OrthoDB" id="3392844at2"/>
<evidence type="ECO:0000256" key="1">
    <source>
        <dbReference type="SAM" id="Phobius"/>
    </source>
</evidence>
<reference evidence="2 3" key="1">
    <citation type="submission" date="2018-01" db="EMBL/GenBank/DDBJ databases">
        <title>Draft genome sequence of Salinispora sp. 13K206.</title>
        <authorList>
            <person name="Sahin N."/>
            <person name="Saygin H."/>
            <person name="Ay H."/>
        </authorList>
    </citation>
    <scope>NUCLEOTIDE SEQUENCE [LARGE SCALE GENOMIC DNA]</scope>
    <source>
        <strain evidence="2 3">13K206</strain>
    </source>
</reference>
<keyword evidence="1" id="KW-0812">Transmembrane</keyword>
<organism evidence="2 3">
    <name type="scientific">Micromonospora deserti</name>
    <dbReference type="NCBI Taxonomy" id="2070366"/>
    <lineage>
        <taxon>Bacteria</taxon>
        <taxon>Bacillati</taxon>
        <taxon>Actinomycetota</taxon>
        <taxon>Actinomycetes</taxon>
        <taxon>Micromonosporales</taxon>
        <taxon>Micromonosporaceae</taxon>
        <taxon>Micromonospora</taxon>
    </lineage>
</organism>
<feature type="transmembrane region" description="Helical" evidence="1">
    <location>
        <begin position="58"/>
        <end position="79"/>
    </location>
</feature>
<name>A0A2W2D3R2_9ACTN</name>
<dbReference type="AlphaFoldDB" id="A0A2W2D3R2"/>
<keyword evidence="1" id="KW-0472">Membrane</keyword>
<dbReference type="EMBL" id="POUB01000079">
    <property type="protein sequence ID" value="PZF98268.1"/>
    <property type="molecule type" value="Genomic_DNA"/>
</dbReference>
<keyword evidence="1" id="KW-1133">Transmembrane helix</keyword>
<accession>A0A2W2D3R2</accession>
<evidence type="ECO:0000313" key="2">
    <source>
        <dbReference type="EMBL" id="PZF98268.1"/>
    </source>
</evidence>
<protein>
    <submittedName>
        <fullName evidence="2">Uncharacterized protein</fullName>
    </submittedName>
</protein>